<evidence type="ECO:0000313" key="2">
    <source>
        <dbReference type="Proteomes" id="UP000006524"/>
    </source>
</evidence>
<accession>E3SIZ8</accession>
<keyword evidence="2" id="KW-1185">Reference proteome</keyword>
<dbReference type="OrthoDB" id="5624at10239"/>
<organism evidence="1 2">
    <name type="scientific">Synechococcus phage S-SM2</name>
    <dbReference type="NCBI Taxonomy" id="444860"/>
    <lineage>
        <taxon>Viruses</taxon>
        <taxon>Duplodnaviria</taxon>
        <taxon>Heunggongvirae</taxon>
        <taxon>Uroviricota</taxon>
        <taxon>Caudoviricetes</taxon>
        <taxon>Pantevenvirales</taxon>
        <taxon>Kyanoviridae</taxon>
        <taxon>Nilusvirus</taxon>
        <taxon>Nilusvirus ssm2</taxon>
    </lineage>
</organism>
<protein>
    <submittedName>
        <fullName evidence="1">Neck protein</fullName>
    </submittedName>
</protein>
<dbReference type="InterPro" id="IPR021674">
    <property type="entry name" value="Phage_T4_Gp14_neck-protein"/>
</dbReference>
<dbReference type="GeneID" id="10326736"/>
<name>E3SIZ8_9CAUD</name>
<dbReference type="RefSeq" id="YP_004322260.1">
    <property type="nucleotide sequence ID" value="NC_015279.1"/>
</dbReference>
<reference evidence="1 2" key="1">
    <citation type="journal article" date="2010" name="Environ. Microbiol.">
        <title>Genomic analysis of oceanic cyanobacterial myoviruses compared with T4-like myoviruses from diverse hosts and environments.</title>
        <authorList>
            <person name="Sullivan M.B."/>
            <person name="Huang K.H."/>
            <person name="Ignacio-Espinoza J.C."/>
            <person name="Berlin A.M."/>
            <person name="Kelly L."/>
            <person name="Weigele P.R."/>
            <person name="DeFrancesco A.S."/>
            <person name="Kern S.E."/>
            <person name="Thompson L.R."/>
            <person name="Young S."/>
            <person name="Yandava C."/>
            <person name="Fu R."/>
            <person name="Krastins B."/>
            <person name="Chase M."/>
            <person name="Sarracino D."/>
            <person name="Osburne M.S."/>
            <person name="Henn M.R."/>
            <person name="Chisholm S.W."/>
        </authorList>
    </citation>
    <scope>NUCLEOTIDE SEQUENCE [LARGE SCALE GENOMIC DNA]</scope>
    <source>
        <strain evidence="1">8017-1</strain>
    </source>
</reference>
<dbReference type="KEGG" id="vg:10326736"/>
<dbReference type="Proteomes" id="UP000006524">
    <property type="component" value="Segment"/>
</dbReference>
<evidence type="ECO:0000313" key="1">
    <source>
        <dbReference type="EMBL" id="ADO97446.1"/>
    </source>
</evidence>
<dbReference type="EMBL" id="GU071095">
    <property type="protein sequence ID" value="ADO97446.1"/>
    <property type="molecule type" value="Genomic_DNA"/>
</dbReference>
<proteinExistence type="predicted"/>
<dbReference type="Pfam" id="PF11649">
    <property type="entry name" value="T4_neck-protein"/>
    <property type="match status" value="1"/>
</dbReference>
<gene>
    <name evidence="1" type="primary">gp14</name>
    <name evidence="1" type="ORF">SSM2_104</name>
</gene>
<sequence>MLNPYFQQGSRSEQNLVQDLINEQLRMYGVEIHYLPRKYLSENTIIREVIQSKFDDAYPIEAYVDNFDGYGDNTTILSKFGIQATNEITLIISKERFETYISPLIKNEQNIKLSTRPKEGDLIYFPLGDRLFEIKFVEHEKPFYQLQKNYVYELRCELFRLGDEVIDTGIDEIDDTLTGGESDGLTEDGISTLVGPSQTLTLVGTGVTATAVTGIITSGGLRLITVTNRGGGYTGVPRIGISSAPSGGVTGIASARMIGGIVVCNESANPKARSVQAVDIVNPGAGYTVAPGIRFIGGGGAGAAATTKIGDGIVGVVTLTDSGSGYTTSPTITFSNEVFLSGVTTVSAAATAVVGAGGTLTSIRLTNAGLGYSTAPTITISDPNMSSSGDFVFNEIVTGSVSGTTGRVKTWNSTTNALEVYNVNGSFSVGENIVGSTSGASHGLLTASEDPADDGFADNINIETEADSILDFSEQNPFGIP</sequence>